<dbReference type="InterPro" id="IPR036259">
    <property type="entry name" value="MFS_trans_sf"/>
</dbReference>
<keyword evidence="6" id="KW-1185">Reference proteome</keyword>
<feature type="transmembrane region" description="Helical" evidence="4">
    <location>
        <begin position="162"/>
        <end position="182"/>
    </location>
</feature>
<dbReference type="PANTHER" id="PTHR11360:SF290">
    <property type="entry name" value="MONOCARBOXYLATE MFS PERMEASE"/>
    <property type="match status" value="1"/>
</dbReference>
<dbReference type="SUPFAM" id="SSF103473">
    <property type="entry name" value="MFS general substrate transporter"/>
    <property type="match status" value="1"/>
</dbReference>
<name>A0ABQ5U6M3_9PROT</name>
<reference evidence="5" key="2">
    <citation type="submission" date="2023-01" db="EMBL/GenBank/DDBJ databases">
        <title>Draft genome sequence of Sneathiella chinensis strain NBRC 103408.</title>
        <authorList>
            <person name="Sun Q."/>
            <person name="Mori K."/>
        </authorList>
    </citation>
    <scope>NUCLEOTIDE SEQUENCE</scope>
    <source>
        <strain evidence="5">NBRC 103408</strain>
    </source>
</reference>
<proteinExistence type="predicted"/>
<feature type="transmembrane region" description="Helical" evidence="4">
    <location>
        <begin position="373"/>
        <end position="394"/>
    </location>
</feature>
<keyword evidence="1 4" id="KW-0812">Transmembrane</keyword>
<feature type="transmembrane region" description="Helical" evidence="4">
    <location>
        <begin position="135"/>
        <end position="156"/>
    </location>
</feature>
<feature type="transmembrane region" description="Helical" evidence="4">
    <location>
        <begin position="76"/>
        <end position="94"/>
    </location>
</feature>
<feature type="transmembrane region" description="Helical" evidence="4">
    <location>
        <begin position="46"/>
        <end position="64"/>
    </location>
</feature>
<evidence type="ECO:0000256" key="3">
    <source>
        <dbReference type="ARBA" id="ARBA00023136"/>
    </source>
</evidence>
<feature type="transmembrane region" description="Helical" evidence="4">
    <location>
        <begin position="278"/>
        <end position="301"/>
    </location>
</feature>
<feature type="transmembrane region" description="Helical" evidence="4">
    <location>
        <begin position="100"/>
        <end position="123"/>
    </location>
</feature>
<protein>
    <submittedName>
        <fullName evidence="5">MFS transporter</fullName>
    </submittedName>
</protein>
<keyword evidence="2 4" id="KW-1133">Transmembrane helix</keyword>
<evidence type="ECO:0000313" key="5">
    <source>
        <dbReference type="EMBL" id="GLQ06909.1"/>
    </source>
</evidence>
<dbReference type="InterPro" id="IPR011701">
    <property type="entry name" value="MFS"/>
</dbReference>
<dbReference type="Gene3D" id="1.20.1250.20">
    <property type="entry name" value="MFS general substrate transporter like domains"/>
    <property type="match status" value="1"/>
</dbReference>
<dbReference type="EMBL" id="BSNF01000008">
    <property type="protein sequence ID" value="GLQ06909.1"/>
    <property type="molecule type" value="Genomic_DNA"/>
</dbReference>
<dbReference type="Proteomes" id="UP001161409">
    <property type="component" value="Unassembled WGS sequence"/>
</dbReference>
<dbReference type="PANTHER" id="PTHR11360">
    <property type="entry name" value="MONOCARBOXYLATE TRANSPORTER"/>
    <property type="match status" value="1"/>
</dbReference>
<feature type="transmembrane region" description="Helical" evidence="4">
    <location>
        <begin position="345"/>
        <end position="367"/>
    </location>
</feature>
<organism evidence="5 6">
    <name type="scientific">Sneathiella chinensis</name>
    <dbReference type="NCBI Taxonomy" id="349750"/>
    <lineage>
        <taxon>Bacteria</taxon>
        <taxon>Pseudomonadati</taxon>
        <taxon>Pseudomonadota</taxon>
        <taxon>Alphaproteobacteria</taxon>
        <taxon>Sneathiellales</taxon>
        <taxon>Sneathiellaceae</taxon>
        <taxon>Sneathiella</taxon>
    </lineage>
</organism>
<dbReference type="RefSeq" id="WP_169561007.1">
    <property type="nucleotide sequence ID" value="NZ_BSNF01000008.1"/>
</dbReference>
<comment type="caution">
    <text evidence="5">The sequence shown here is derived from an EMBL/GenBank/DDBJ whole genome shotgun (WGS) entry which is preliminary data.</text>
</comment>
<gene>
    <name evidence="5" type="ORF">GCM10007924_21300</name>
</gene>
<evidence type="ECO:0000256" key="1">
    <source>
        <dbReference type="ARBA" id="ARBA00022692"/>
    </source>
</evidence>
<evidence type="ECO:0000256" key="4">
    <source>
        <dbReference type="SAM" id="Phobius"/>
    </source>
</evidence>
<feature type="transmembrane region" description="Helical" evidence="4">
    <location>
        <begin position="252"/>
        <end position="271"/>
    </location>
</feature>
<reference evidence="5" key="1">
    <citation type="journal article" date="2014" name="Int. J. Syst. Evol. Microbiol.">
        <title>Complete genome of a new Firmicutes species belonging to the dominant human colonic microbiota ('Ruminococcus bicirculans') reveals two chromosomes and a selective capacity to utilize plant glucans.</title>
        <authorList>
            <consortium name="NISC Comparative Sequencing Program"/>
            <person name="Wegmann U."/>
            <person name="Louis P."/>
            <person name="Goesmann A."/>
            <person name="Henrissat B."/>
            <person name="Duncan S.H."/>
            <person name="Flint H.J."/>
        </authorList>
    </citation>
    <scope>NUCLEOTIDE SEQUENCE</scope>
    <source>
        <strain evidence="5">NBRC 103408</strain>
    </source>
</reference>
<sequence>MTFLKGSGPVWCLALGQTLFWAGLFYLFPALIIRWESGLGWSKAEITGALMMALVASALVSPLSGRLNDRGYGPHMLAGGGVVGGVLVAMLALVETLVPFYLLWAGIGLCMGTSLYQPCFSFLIRNKGEGAKRAITLVTLVAGFASTVSFPLNHAISELAGWRVSALAFAAMILLIGVPLMWAGARRIEASGAHLRAPDPAASGPTGHAYRFLWHPVFWLLAIGMTLPLMANAALGTHMLPLLDEKGVDPDLAILAVSFIGPMQVLGRLVIMMAERYLNNILTLAFCFLSLGAAALCLLGTASYMALLPLFIFLQGTGNGVISIIKPVVSRDLLGARDFGLKSGVQFVPIQVGSAFAAVIGSLIWEVGGYDLMIRYLIGAAGIGLALFLCAVHISRTNPLE</sequence>
<dbReference type="Pfam" id="PF07690">
    <property type="entry name" value="MFS_1"/>
    <property type="match status" value="1"/>
</dbReference>
<dbReference type="InterPro" id="IPR050327">
    <property type="entry name" value="Proton-linked_MCT"/>
</dbReference>
<accession>A0ABQ5U6M3</accession>
<keyword evidence="3 4" id="KW-0472">Membrane</keyword>
<evidence type="ECO:0000313" key="6">
    <source>
        <dbReference type="Proteomes" id="UP001161409"/>
    </source>
</evidence>
<feature type="transmembrane region" description="Helical" evidence="4">
    <location>
        <begin position="217"/>
        <end position="240"/>
    </location>
</feature>
<evidence type="ECO:0000256" key="2">
    <source>
        <dbReference type="ARBA" id="ARBA00022989"/>
    </source>
</evidence>
<feature type="transmembrane region" description="Helical" evidence="4">
    <location>
        <begin position="12"/>
        <end position="34"/>
    </location>
</feature>